<dbReference type="GO" id="GO:0005737">
    <property type="term" value="C:cytoplasm"/>
    <property type="evidence" value="ECO:0007669"/>
    <property type="project" value="TreeGrafter"/>
</dbReference>
<dbReference type="GO" id="GO:0008168">
    <property type="term" value="F:methyltransferase activity"/>
    <property type="evidence" value="ECO:0007669"/>
    <property type="project" value="UniProtKB-KW"/>
</dbReference>
<dbReference type="Proteomes" id="UP000315343">
    <property type="component" value="Unassembled WGS sequence"/>
</dbReference>
<protein>
    <submittedName>
        <fullName evidence="2">Methyltransferase family protein</fullName>
    </submittedName>
</protein>
<dbReference type="RefSeq" id="WP_246145467.1">
    <property type="nucleotide sequence ID" value="NZ_VLKH01000008.1"/>
</dbReference>
<keyword evidence="3" id="KW-1185">Reference proteome</keyword>
<dbReference type="EMBL" id="VLKH01000008">
    <property type="protein sequence ID" value="TWH78658.1"/>
    <property type="molecule type" value="Genomic_DNA"/>
</dbReference>
<dbReference type="PANTHER" id="PTHR13369:SF3">
    <property type="entry name" value="METHYLTRANSFERASE DOMAIN-CONTAINING PROTEIN"/>
    <property type="match status" value="1"/>
</dbReference>
<dbReference type="Gene3D" id="3.40.50.150">
    <property type="entry name" value="Vaccinia Virus protein VP39"/>
    <property type="match status" value="1"/>
</dbReference>
<dbReference type="Pfam" id="PF13679">
    <property type="entry name" value="Methyltransf_32"/>
    <property type="match status" value="1"/>
</dbReference>
<evidence type="ECO:0000313" key="3">
    <source>
        <dbReference type="Proteomes" id="UP000315343"/>
    </source>
</evidence>
<name>A0A562J645_9FIRM</name>
<comment type="caution">
    <text evidence="2">The sequence shown here is derived from an EMBL/GenBank/DDBJ whole genome shotgun (WGS) entry which is preliminary data.</text>
</comment>
<keyword evidence="2" id="KW-0808">Transferase</keyword>
<dbReference type="CDD" id="cd02440">
    <property type="entry name" value="AdoMet_MTases"/>
    <property type="match status" value="1"/>
</dbReference>
<accession>A0A562J645</accession>
<dbReference type="AlphaFoldDB" id="A0A562J645"/>
<evidence type="ECO:0000259" key="1">
    <source>
        <dbReference type="Pfam" id="PF13679"/>
    </source>
</evidence>
<feature type="domain" description="Methyltransferase" evidence="1">
    <location>
        <begin position="153"/>
        <end position="287"/>
    </location>
</feature>
<organism evidence="2 3">
    <name type="scientific">Sedimentibacter saalensis</name>
    <dbReference type="NCBI Taxonomy" id="130788"/>
    <lineage>
        <taxon>Bacteria</taxon>
        <taxon>Bacillati</taxon>
        <taxon>Bacillota</taxon>
        <taxon>Tissierellia</taxon>
        <taxon>Sedimentibacter</taxon>
    </lineage>
</organism>
<dbReference type="InterPro" id="IPR025714">
    <property type="entry name" value="Methyltranfer_dom"/>
</dbReference>
<reference evidence="2 3" key="1">
    <citation type="submission" date="2019-07" db="EMBL/GenBank/DDBJ databases">
        <title>Genomic Encyclopedia of Type Strains, Phase I: the one thousand microbial genomes (KMG-I) project.</title>
        <authorList>
            <person name="Kyrpides N."/>
        </authorList>
    </citation>
    <scope>NUCLEOTIDE SEQUENCE [LARGE SCALE GENOMIC DNA]</scope>
    <source>
        <strain evidence="2 3">DSM 13558</strain>
    </source>
</reference>
<dbReference type="SUPFAM" id="SSF53335">
    <property type="entry name" value="S-adenosyl-L-methionine-dependent methyltransferases"/>
    <property type="match status" value="1"/>
</dbReference>
<proteinExistence type="predicted"/>
<keyword evidence="2" id="KW-0489">Methyltransferase</keyword>
<dbReference type="InterPro" id="IPR029063">
    <property type="entry name" value="SAM-dependent_MTases_sf"/>
</dbReference>
<sequence>MNIHEIVTNSLKQNKFIYAVFTTPRNKSENPYIKITARTVSLKGENFIQFEKFTDKQAFHENCSYEDAAERIVNMIVHDYRNINIFTEDSDFQLMVSKKGMVKVTEKEASKKPKIDEHNKKKQYIIREHEPCDFLCHLGVMNPEGDVYAKKYDKFKQINKFLEIVDDSLKDKKLQDDFMIIDFGCGKAYLTFALYYYFYFIKNIKVKIIGLDLKKDVIEFCNQTAKSLNYEHLEFLHGDIKNFEYKEKVDMIVTLHACDNATDAALVKAVMWNTDIILSVPCCQHEFYDKIENMNLEPMLKHGLIKERVSSLVTDSLRSLFLETKGYKVQLMEFIAMEHTPKNILIRAVKSNKDIEKSQAEYEEFKKFWNLNDLFIEKYFNAIK</sequence>
<dbReference type="PANTHER" id="PTHR13369">
    <property type="match status" value="1"/>
</dbReference>
<evidence type="ECO:0000313" key="2">
    <source>
        <dbReference type="EMBL" id="TWH78658.1"/>
    </source>
</evidence>
<gene>
    <name evidence="2" type="ORF">LY60_02685</name>
</gene>
<dbReference type="GO" id="GO:0032259">
    <property type="term" value="P:methylation"/>
    <property type="evidence" value="ECO:0007669"/>
    <property type="project" value="UniProtKB-KW"/>
</dbReference>